<evidence type="ECO:0000313" key="3">
    <source>
        <dbReference type="Proteomes" id="UP000663864"/>
    </source>
</evidence>
<dbReference type="Pfam" id="PF00078">
    <property type="entry name" value="RVT_1"/>
    <property type="match status" value="1"/>
</dbReference>
<dbReference type="PANTHER" id="PTHR36688">
    <property type="entry name" value="ENDO/EXONUCLEASE/PHOSPHATASE DOMAIN-CONTAINING PROTEIN"/>
    <property type="match status" value="1"/>
</dbReference>
<organism evidence="2 3">
    <name type="scientific">Rotaria sordida</name>
    <dbReference type="NCBI Taxonomy" id="392033"/>
    <lineage>
        <taxon>Eukaryota</taxon>
        <taxon>Metazoa</taxon>
        <taxon>Spiralia</taxon>
        <taxon>Gnathifera</taxon>
        <taxon>Rotifera</taxon>
        <taxon>Eurotatoria</taxon>
        <taxon>Bdelloidea</taxon>
        <taxon>Philodinida</taxon>
        <taxon>Philodinidae</taxon>
        <taxon>Rotaria</taxon>
    </lineage>
</organism>
<reference evidence="2" key="1">
    <citation type="submission" date="2021-02" db="EMBL/GenBank/DDBJ databases">
        <authorList>
            <person name="Nowell W R."/>
        </authorList>
    </citation>
    <scope>NUCLEOTIDE SEQUENCE</scope>
</reference>
<gene>
    <name evidence="2" type="ORF">ZHD862_LOCUS25098</name>
</gene>
<name>A0A814ZH90_9BILA</name>
<proteinExistence type="predicted"/>
<dbReference type="InterPro" id="IPR000477">
    <property type="entry name" value="RT_dom"/>
</dbReference>
<dbReference type="PANTHER" id="PTHR36688:SF1">
    <property type="entry name" value="ENDONUCLEASE_EXONUCLEASE_PHOSPHATASE DOMAIN-CONTAINING PROTEIN"/>
    <property type="match status" value="1"/>
</dbReference>
<dbReference type="AlphaFoldDB" id="A0A814ZH90"/>
<evidence type="ECO:0000313" key="2">
    <source>
        <dbReference type="EMBL" id="CAF1245335.1"/>
    </source>
</evidence>
<sequence>MILLAKKDSICLSSLTRPISLLDSFQKIGEKLFLTRFRDLLFRRGLLPDSQSGFRERFRLKTRLLLFLEDIYSLMSNSAPVCTIFVDFCAAFDQLQFLGYTEKLRHLVIPPSFLNWIEVWLNNRRYFVEIDGSKSRWFSIEKSGPQGSVLAPTLFITYNCNMGSSLSGCISYFFADDLAGIMAGQLGINYSSQCLDLEKRVKIFIDQLEYYSCLTGQPINFNKTEAMFSARAIDHPNFVISFCHETKEIIKWVPEYKYLGYLISSKLGWGKFLKLCIYSSPLFMTSPSLLGIPSIVFLPSL</sequence>
<evidence type="ECO:0000259" key="1">
    <source>
        <dbReference type="PROSITE" id="PS50878"/>
    </source>
</evidence>
<accession>A0A814ZH90</accession>
<dbReference type="Proteomes" id="UP000663864">
    <property type="component" value="Unassembled WGS sequence"/>
</dbReference>
<protein>
    <recommendedName>
        <fullName evidence="1">Reverse transcriptase domain-containing protein</fullName>
    </recommendedName>
</protein>
<feature type="domain" description="Reverse transcriptase" evidence="1">
    <location>
        <begin position="1"/>
        <end position="263"/>
    </location>
</feature>
<dbReference type="EMBL" id="CAJNOT010001757">
    <property type="protein sequence ID" value="CAF1245335.1"/>
    <property type="molecule type" value="Genomic_DNA"/>
</dbReference>
<dbReference type="PROSITE" id="PS50878">
    <property type="entry name" value="RT_POL"/>
    <property type="match status" value="1"/>
</dbReference>
<dbReference type="InterPro" id="IPR052560">
    <property type="entry name" value="RdDP_mobile_element"/>
</dbReference>
<comment type="caution">
    <text evidence="2">The sequence shown here is derived from an EMBL/GenBank/DDBJ whole genome shotgun (WGS) entry which is preliminary data.</text>
</comment>